<feature type="region of interest" description="Disordered" evidence="1">
    <location>
        <begin position="58"/>
        <end position="110"/>
    </location>
</feature>
<sequence>MSEHDERLSGDAAVFMMEITDVLSNDEKKIYQGLSIDCSQIRCVNQRLGILTPTITQASSQATAVREPVSEDLRMFEGKRSGRSSEQLPAPESIPPDKPRTAGTTTPSRFPTCASEDLTLIHMHGTGQSDAVVATGSRAQGHRFSQRPSGHFPKVCT</sequence>
<evidence type="ECO:0000313" key="3">
    <source>
        <dbReference type="Proteomes" id="UP001153269"/>
    </source>
</evidence>
<gene>
    <name evidence="2" type="ORF">PLEPLA_LOCUS19668</name>
</gene>
<dbReference type="Proteomes" id="UP001153269">
    <property type="component" value="Unassembled WGS sequence"/>
</dbReference>
<accession>A0A9N7YNE5</accession>
<dbReference type="EMBL" id="CADEAL010001353">
    <property type="protein sequence ID" value="CAB1431611.1"/>
    <property type="molecule type" value="Genomic_DNA"/>
</dbReference>
<dbReference type="AlphaFoldDB" id="A0A9N7YNE5"/>
<reference evidence="2" key="1">
    <citation type="submission" date="2020-03" db="EMBL/GenBank/DDBJ databases">
        <authorList>
            <person name="Weist P."/>
        </authorList>
    </citation>
    <scope>NUCLEOTIDE SEQUENCE</scope>
</reference>
<evidence type="ECO:0000313" key="2">
    <source>
        <dbReference type="EMBL" id="CAB1431611.1"/>
    </source>
</evidence>
<keyword evidence="3" id="KW-1185">Reference proteome</keyword>
<proteinExistence type="predicted"/>
<name>A0A9N7YNE5_PLEPL</name>
<comment type="caution">
    <text evidence="2">The sequence shown here is derived from an EMBL/GenBank/DDBJ whole genome shotgun (WGS) entry which is preliminary data.</text>
</comment>
<evidence type="ECO:0000256" key="1">
    <source>
        <dbReference type="SAM" id="MobiDB-lite"/>
    </source>
</evidence>
<organism evidence="2 3">
    <name type="scientific">Pleuronectes platessa</name>
    <name type="common">European plaice</name>
    <dbReference type="NCBI Taxonomy" id="8262"/>
    <lineage>
        <taxon>Eukaryota</taxon>
        <taxon>Metazoa</taxon>
        <taxon>Chordata</taxon>
        <taxon>Craniata</taxon>
        <taxon>Vertebrata</taxon>
        <taxon>Euteleostomi</taxon>
        <taxon>Actinopterygii</taxon>
        <taxon>Neopterygii</taxon>
        <taxon>Teleostei</taxon>
        <taxon>Neoteleostei</taxon>
        <taxon>Acanthomorphata</taxon>
        <taxon>Carangaria</taxon>
        <taxon>Pleuronectiformes</taxon>
        <taxon>Pleuronectoidei</taxon>
        <taxon>Pleuronectidae</taxon>
        <taxon>Pleuronectes</taxon>
    </lineage>
</organism>
<protein>
    <submittedName>
        <fullName evidence="2">Uncharacterized protein</fullName>
    </submittedName>
</protein>
<feature type="compositionally biased region" description="Basic and acidic residues" evidence="1">
    <location>
        <begin position="68"/>
        <end position="80"/>
    </location>
</feature>